<dbReference type="eggNOG" id="ENOG502QURZ">
    <property type="taxonomic scope" value="Eukaryota"/>
</dbReference>
<keyword evidence="3" id="KW-1185">Reference proteome</keyword>
<comment type="similarity">
    <text evidence="1">Belongs to the phosphosulfolactate synthase family.</text>
</comment>
<protein>
    <recommendedName>
        <fullName evidence="4">Phosphosulfolactate synthase</fullName>
    </recommendedName>
</protein>
<name>A0A0D3GK03_9ORYZ</name>
<evidence type="ECO:0008006" key="4">
    <source>
        <dbReference type="Google" id="ProtNLM"/>
    </source>
</evidence>
<dbReference type="PaxDb" id="65489-OBART06G24970.1"/>
<dbReference type="Gene3D" id="3.20.20.70">
    <property type="entry name" value="Aldolase class I"/>
    <property type="match status" value="1"/>
</dbReference>
<proteinExistence type="inferred from homology"/>
<accession>A0A0D3GK03</accession>
<dbReference type="Proteomes" id="UP000026960">
    <property type="component" value="Chromosome 6"/>
</dbReference>
<evidence type="ECO:0000313" key="2">
    <source>
        <dbReference type="EnsemblPlants" id="OBART06G24970.1"/>
    </source>
</evidence>
<dbReference type="InterPro" id="IPR003830">
    <property type="entry name" value="ComA_synth"/>
</dbReference>
<dbReference type="Gramene" id="OBART06G24970.1">
    <property type="protein sequence ID" value="OBART06G24970.1"/>
    <property type="gene ID" value="OBART06G24970"/>
</dbReference>
<dbReference type="InterPro" id="IPR036112">
    <property type="entry name" value="ComA_synth_sf"/>
</dbReference>
<dbReference type="EnsemblPlants" id="OBART06G24970.1">
    <property type="protein sequence ID" value="OBART06G24970.1"/>
    <property type="gene ID" value="OBART06G24970"/>
</dbReference>
<reference evidence="2" key="2">
    <citation type="submission" date="2015-03" db="UniProtKB">
        <authorList>
            <consortium name="EnsemblPlants"/>
        </authorList>
    </citation>
    <scope>IDENTIFICATION</scope>
</reference>
<dbReference type="HOGENOM" id="CLU_062679_0_0_1"/>
<dbReference type="GO" id="GO:0010608">
    <property type="term" value="P:post-transcriptional regulation of gene expression"/>
    <property type="evidence" value="ECO:0007669"/>
    <property type="project" value="EnsemblPlants"/>
</dbReference>
<dbReference type="PANTHER" id="PTHR48413:SF1">
    <property type="entry name" value="PROTEIN HEAT-STRESS-ASSOCIATED 32"/>
    <property type="match status" value="1"/>
</dbReference>
<organism evidence="2">
    <name type="scientific">Oryza barthii</name>
    <dbReference type="NCBI Taxonomy" id="65489"/>
    <lineage>
        <taxon>Eukaryota</taxon>
        <taxon>Viridiplantae</taxon>
        <taxon>Streptophyta</taxon>
        <taxon>Embryophyta</taxon>
        <taxon>Tracheophyta</taxon>
        <taxon>Spermatophyta</taxon>
        <taxon>Magnoliopsida</taxon>
        <taxon>Liliopsida</taxon>
        <taxon>Poales</taxon>
        <taxon>Poaceae</taxon>
        <taxon>BOP clade</taxon>
        <taxon>Oryzoideae</taxon>
        <taxon>Oryzeae</taxon>
        <taxon>Oryzinae</taxon>
        <taxon>Oryza</taxon>
    </lineage>
</organism>
<dbReference type="STRING" id="65489.A0A0D3GK03"/>
<dbReference type="SUPFAM" id="SSF102110">
    <property type="entry name" value="(2r)-phospho-3-sulfolactate synthase ComA"/>
    <property type="match status" value="1"/>
</dbReference>
<evidence type="ECO:0000313" key="3">
    <source>
        <dbReference type="Proteomes" id="UP000026960"/>
    </source>
</evidence>
<reference evidence="2" key="1">
    <citation type="journal article" date="2009" name="Rice">
        <title>De Novo Next Generation Sequencing of Plant Genomes.</title>
        <authorList>
            <person name="Rounsley S."/>
            <person name="Marri P.R."/>
            <person name="Yu Y."/>
            <person name="He R."/>
            <person name="Sisneros N."/>
            <person name="Goicoechea J.L."/>
            <person name="Lee S.J."/>
            <person name="Angelova A."/>
            <person name="Kudrna D."/>
            <person name="Luo M."/>
            <person name="Affourtit J."/>
            <person name="Desany B."/>
            <person name="Knight J."/>
            <person name="Niazi F."/>
            <person name="Egholm M."/>
            <person name="Wing R.A."/>
        </authorList>
    </citation>
    <scope>NUCLEOTIDE SEQUENCE [LARGE SCALE GENOMIC DNA]</scope>
    <source>
        <strain evidence="2">cv. IRGC 105608</strain>
    </source>
</reference>
<sequence>MAMRRWREDAVALTLRGCGFGDGDDDRPEKPRRYGVTEMRSPFYAFRPAHHALQEILDSLGPFVDGLKFTGGSHSLMGKELVREITDLAHKHDIYVSTGDWAEHLLRQGPSFFKQYVEECKALGFDTIELNAGSLKLPEEALLRLVRLIKTSGLQAKPLFSVKFDSSEIPPSGDRAFGAYIVPVKQNSERVEDVDLLIRRAERCLEAGADMIMIDADDICQRADSLRADIVAKIVGRLGLEKTMFEASNPNTSEWFVRRYGPRVNLFVDHSDVMNLERLRGFNMRGVCNSPLFGIGSPFFLM</sequence>
<dbReference type="Pfam" id="PF02679">
    <property type="entry name" value="ComA"/>
    <property type="match status" value="1"/>
</dbReference>
<evidence type="ECO:0000256" key="1">
    <source>
        <dbReference type="ARBA" id="ARBA00010424"/>
    </source>
</evidence>
<dbReference type="AlphaFoldDB" id="A0A0D3GK03"/>
<dbReference type="InterPro" id="IPR013785">
    <property type="entry name" value="Aldolase_TIM"/>
</dbReference>
<dbReference type="PANTHER" id="PTHR48413">
    <property type="match status" value="1"/>
</dbReference>
<dbReference type="GO" id="GO:0010286">
    <property type="term" value="P:heat acclimation"/>
    <property type="evidence" value="ECO:0007669"/>
    <property type="project" value="EnsemblPlants"/>
</dbReference>